<dbReference type="Gramene" id="Pp3c1_6150V3.2">
    <property type="protein sequence ID" value="Pp3c1_6150V3.2"/>
    <property type="gene ID" value="Pp3c1_6150"/>
</dbReference>
<evidence type="ECO:0000313" key="5">
    <source>
        <dbReference type="Proteomes" id="UP000006727"/>
    </source>
</evidence>
<dbReference type="FunCoup" id="A0A2K1L757">
    <property type="interactions" value="4260"/>
</dbReference>
<dbReference type="Gramene" id="Pp3c1_6150V3.1">
    <property type="protein sequence ID" value="Pp3c1_6150V3.1"/>
    <property type="gene ID" value="Pp3c1_6150"/>
</dbReference>
<dbReference type="EnsemblPlants" id="Pp3c1_6150V3.2">
    <property type="protein sequence ID" value="Pp3c1_6150V3.2"/>
    <property type="gene ID" value="Pp3c1_6150"/>
</dbReference>
<dbReference type="PANTHER" id="PTHR12093:SF10">
    <property type="entry name" value="MEMBRANE-ASSOCIATED PROTEIN HEM"/>
    <property type="match status" value="1"/>
</dbReference>
<dbReference type="GO" id="GO:0030031">
    <property type="term" value="P:cell projection assembly"/>
    <property type="evidence" value="ECO:0000318"/>
    <property type="project" value="GO_Central"/>
</dbReference>
<reference evidence="3 5" key="1">
    <citation type="journal article" date="2008" name="Science">
        <title>The Physcomitrella genome reveals evolutionary insights into the conquest of land by plants.</title>
        <authorList>
            <person name="Rensing S."/>
            <person name="Lang D."/>
            <person name="Zimmer A."/>
            <person name="Terry A."/>
            <person name="Salamov A."/>
            <person name="Shapiro H."/>
            <person name="Nishiyama T."/>
            <person name="Perroud P.-F."/>
            <person name="Lindquist E."/>
            <person name="Kamisugi Y."/>
            <person name="Tanahashi T."/>
            <person name="Sakakibara K."/>
            <person name="Fujita T."/>
            <person name="Oishi K."/>
            <person name="Shin-I T."/>
            <person name="Kuroki Y."/>
            <person name="Toyoda A."/>
            <person name="Suzuki Y."/>
            <person name="Hashimoto A."/>
            <person name="Yamaguchi K."/>
            <person name="Sugano A."/>
            <person name="Kohara Y."/>
            <person name="Fujiyama A."/>
            <person name="Anterola A."/>
            <person name="Aoki S."/>
            <person name="Ashton N."/>
            <person name="Barbazuk W.B."/>
            <person name="Barker E."/>
            <person name="Bennetzen J."/>
            <person name="Bezanilla M."/>
            <person name="Blankenship R."/>
            <person name="Cho S.H."/>
            <person name="Dutcher S."/>
            <person name="Estelle M."/>
            <person name="Fawcett J.A."/>
            <person name="Gundlach H."/>
            <person name="Hanada K."/>
            <person name="Heyl A."/>
            <person name="Hicks K.A."/>
            <person name="Hugh J."/>
            <person name="Lohr M."/>
            <person name="Mayer K."/>
            <person name="Melkozernov A."/>
            <person name="Murata T."/>
            <person name="Nelson D."/>
            <person name="Pils B."/>
            <person name="Prigge M."/>
            <person name="Reiss B."/>
            <person name="Renner T."/>
            <person name="Rombauts S."/>
            <person name="Rushton P."/>
            <person name="Sanderfoot A."/>
            <person name="Schween G."/>
            <person name="Shiu S.-H."/>
            <person name="Stueber K."/>
            <person name="Theodoulou F.L."/>
            <person name="Tu H."/>
            <person name="Van de Peer Y."/>
            <person name="Verrier P.J."/>
            <person name="Waters E."/>
            <person name="Wood A."/>
            <person name="Yang L."/>
            <person name="Cove D."/>
            <person name="Cuming A."/>
            <person name="Hasebe M."/>
            <person name="Lucas S."/>
            <person name="Mishler D.B."/>
            <person name="Reski R."/>
            <person name="Grigoriev I."/>
            <person name="Quatrano R.S."/>
            <person name="Boore J.L."/>
        </authorList>
    </citation>
    <scope>NUCLEOTIDE SEQUENCE [LARGE SCALE GENOMIC DNA]</scope>
    <source>
        <strain evidence="4 5">cv. Gransden 2004</strain>
    </source>
</reference>
<dbReference type="InterPro" id="IPR019137">
    <property type="entry name" value="Nck-associated_protein-1"/>
</dbReference>
<dbReference type="OrthoDB" id="548214at2759"/>
<feature type="region of interest" description="Disordered" evidence="2">
    <location>
        <begin position="1171"/>
        <end position="1190"/>
    </location>
</feature>
<dbReference type="Proteomes" id="UP000006727">
    <property type="component" value="Chromosome 1"/>
</dbReference>
<dbReference type="GeneID" id="112275387"/>
<dbReference type="GO" id="GO:0030866">
    <property type="term" value="P:cortical actin cytoskeleton organization"/>
    <property type="evidence" value="ECO:0000318"/>
    <property type="project" value="GO_Central"/>
</dbReference>
<dbReference type="EMBL" id="ABEU02000001">
    <property type="protein sequence ID" value="PNR61834.1"/>
    <property type="molecule type" value="Genomic_DNA"/>
</dbReference>
<dbReference type="PANTHER" id="PTHR12093">
    <property type="entry name" value="NCK-ASSOCIATED PROTEIN 1"/>
    <property type="match status" value="1"/>
</dbReference>
<protein>
    <recommendedName>
        <fullName evidence="6">Nck-associated protein 1</fullName>
    </recommendedName>
</protein>
<dbReference type="GO" id="GO:0016477">
    <property type="term" value="P:cell migration"/>
    <property type="evidence" value="ECO:0000318"/>
    <property type="project" value="GO_Central"/>
</dbReference>
<reference evidence="4" key="3">
    <citation type="submission" date="2020-12" db="UniProtKB">
        <authorList>
            <consortium name="EnsemblPlants"/>
        </authorList>
    </citation>
    <scope>IDENTIFICATION</scope>
</reference>
<gene>
    <name evidence="4" type="primary">LOC112275387</name>
    <name evidence="3" type="ORF">PHYPA_000258</name>
</gene>
<dbReference type="EnsemblPlants" id="Pp3c1_6150V3.1">
    <property type="protein sequence ID" value="Pp3c1_6150V3.1"/>
    <property type="gene ID" value="Pp3c1_6150"/>
</dbReference>
<name>A0A2K1L757_PHYPA</name>
<comment type="similarity">
    <text evidence="1">Belongs to the HEM-1/HEM-2 family.</text>
</comment>
<evidence type="ECO:0000313" key="4">
    <source>
        <dbReference type="EnsemblPlants" id="Pp3c1_6150V3.1"/>
    </source>
</evidence>
<proteinExistence type="inferred from homology"/>
<evidence type="ECO:0000313" key="3">
    <source>
        <dbReference type="EMBL" id="PNR61834.1"/>
    </source>
</evidence>
<dbReference type="GO" id="GO:0000902">
    <property type="term" value="P:cell morphogenesis"/>
    <property type="evidence" value="ECO:0000318"/>
    <property type="project" value="GO_Central"/>
</dbReference>
<feature type="region of interest" description="Disordered" evidence="2">
    <location>
        <begin position="15"/>
        <end position="48"/>
    </location>
</feature>
<dbReference type="RefSeq" id="XP_024361688.1">
    <property type="nucleotide sequence ID" value="XM_024505920.2"/>
</dbReference>
<feature type="compositionally biased region" description="Basic and acidic residues" evidence="2">
    <location>
        <begin position="1171"/>
        <end position="1182"/>
    </location>
</feature>
<evidence type="ECO:0008006" key="6">
    <source>
        <dbReference type="Google" id="ProtNLM"/>
    </source>
</evidence>
<accession>A0A2K1L757</accession>
<dbReference type="Pfam" id="PF09735">
    <property type="entry name" value="Nckap1"/>
    <property type="match status" value="1"/>
</dbReference>
<dbReference type="PaxDb" id="3218-PP1S45_266V6.1"/>
<evidence type="ECO:0000256" key="2">
    <source>
        <dbReference type="SAM" id="MobiDB-lite"/>
    </source>
</evidence>
<reference evidence="3 5" key="2">
    <citation type="journal article" date="2018" name="Plant J.">
        <title>The Physcomitrella patens chromosome-scale assembly reveals moss genome structure and evolution.</title>
        <authorList>
            <person name="Lang D."/>
            <person name="Ullrich K.K."/>
            <person name="Murat F."/>
            <person name="Fuchs J."/>
            <person name="Jenkins J."/>
            <person name="Haas F.B."/>
            <person name="Piednoel M."/>
            <person name="Gundlach H."/>
            <person name="Van Bel M."/>
            <person name="Meyberg R."/>
            <person name="Vives C."/>
            <person name="Morata J."/>
            <person name="Symeonidi A."/>
            <person name="Hiss M."/>
            <person name="Muchero W."/>
            <person name="Kamisugi Y."/>
            <person name="Saleh O."/>
            <person name="Blanc G."/>
            <person name="Decker E.L."/>
            <person name="van Gessel N."/>
            <person name="Grimwood J."/>
            <person name="Hayes R.D."/>
            <person name="Graham S.W."/>
            <person name="Gunter L.E."/>
            <person name="McDaniel S.F."/>
            <person name="Hoernstein S.N.W."/>
            <person name="Larsson A."/>
            <person name="Li F.W."/>
            <person name="Perroud P.F."/>
            <person name="Phillips J."/>
            <person name="Ranjan P."/>
            <person name="Rokshar D.S."/>
            <person name="Rothfels C.J."/>
            <person name="Schneider L."/>
            <person name="Shu S."/>
            <person name="Stevenson D.W."/>
            <person name="Thummler F."/>
            <person name="Tillich M."/>
            <person name="Villarreal Aguilar J.C."/>
            <person name="Widiez T."/>
            <person name="Wong G.K."/>
            <person name="Wymore A."/>
            <person name="Zhang Y."/>
            <person name="Zimmer A.D."/>
            <person name="Quatrano R.S."/>
            <person name="Mayer K.F.X."/>
            <person name="Goodstein D."/>
            <person name="Casacuberta J.M."/>
            <person name="Vandepoele K."/>
            <person name="Reski R."/>
            <person name="Cuming A.C."/>
            <person name="Tuskan G.A."/>
            <person name="Maumus F."/>
            <person name="Salse J."/>
            <person name="Schmutz J."/>
            <person name="Rensing S.A."/>
        </authorList>
    </citation>
    <scope>NUCLEOTIDE SEQUENCE [LARGE SCALE GENOMIC DNA]</scope>
    <source>
        <strain evidence="4 5">cv. Gransden 2004</strain>
    </source>
</reference>
<feature type="region of interest" description="Disordered" evidence="2">
    <location>
        <begin position="1278"/>
        <end position="1392"/>
    </location>
</feature>
<dbReference type="GO" id="GO:0031209">
    <property type="term" value="C:SCAR complex"/>
    <property type="evidence" value="ECO:0000318"/>
    <property type="project" value="GO_Central"/>
</dbReference>
<keyword evidence="5" id="KW-1185">Reference proteome</keyword>
<dbReference type="STRING" id="3218.A0A2K1L757"/>
<organism evidence="3">
    <name type="scientific">Physcomitrium patens</name>
    <name type="common">Spreading-leaved earth moss</name>
    <name type="synonym">Physcomitrella patens</name>
    <dbReference type="NCBI Taxonomy" id="3218"/>
    <lineage>
        <taxon>Eukaryota</taxon>
        <taxon>Viridiplantae</taxon>
        <taxon>Streptophyta</taxon>
        <taxon>Embryophyta</taxon>
        <taxon>Bryophyta</taxon>
        <taxon>Bryophytina</taxon>
        <taxon>Bryopsida</taxon>
        <taxon>Funariidae</taxon>
        <taxon>Funariales</taxon>
        <taxon>Funariaceae</taxon>
        <taxon>Physcomitrium</taxon>
    </lineage>
</organism>
<dbReference type="RefSeq" id="XP_024361601.1">
    <property type="nucleotide sequence ID" value="XM_024505833.2"/>
</dbReference>
<sequence length="1392" mass="156147">MEDLQASQQFLAKLRLKRNNDASPIRRGPTEEAWNADDTGTRSTDSPMWRRVSMTSNRSQPNGKNVQKTRQIEWVIHLQNVAQGLMTKLHKLHQILGPPEPGSNMQYPESFWKTGIIPDMPKLCQHVARKFPEHPAKIQLDKVDKAGVDLLHEHAGRYVATLEPWIMVLEDLMTFREQSLRVILDLSSTVVTLMPNQNPLLLQVFMDLFCCFVRVNLLADKVPRKMLLQMHNLVHTIMKSGRDYGAYHRMVQFVEAYDPPLKGLHDDLNFVSPRIGEILDAVGPTVLLGSDFQRLRSEGYLSPFHPRYPEKLTNSAHPARAQDLVNIEAYREWALIGYLVCPTELLRPGAVDIALVLLKESLLLPLFRDEYVLLHEEYQQYVLPRIAESKKLAKAGRAKGGDADVEYNLAKQVEKQICDAQDTAINNADVAHREHRLLLKQELGRMLLFFTDQPTLLAPNLQMVFAAMAMVRAEILWFFRHVGVTVGKSKGARVMPIEMDITDPTIGFLLDGMDRLIGLIRKHTPACKAFAMGYLSAAVQRMQVLLVGPGMVALDIDPELRELFNSALETLDQLRKLQNDKVVSTSLDLSTFRRDWLRLIMLVSSSRSPINIRHLDKATLSAGNDSIVSEGNLAYMWSRTVDEMDKQILQHASLKVLYFYRLDVTAVFRHTMFGPEGRPQHCCAWLALACTFPDNAHPNVPDELPKFARDAVSYAESILDSVMGGLEGLINILDSEGGYGSLDNKLLLEQAALRLNQLSRAGLSGVKSANGTMNYPLPGCESEPAHRDSIKMLEAAVQRLISLCSVLNEMEPLRVLNHMFVPREYLRDRVMKNFRTRLTSIIMVDGELQRPTVVEARLQRHMSIVHLVEQHVQLDLTRGIREILLTESFARPMRDLHPDDREVGAGGDAVCTITDWTIENLLRDAKASGVIFSPLDKCFKSTRPIGRVAADSVGDLVELKAFVRIFGPYGVDKLCDNLLRQLTVLVDTFDTFLRSNKEILESLAGNWHSKNHRESMLNQLVELESLMANAIRLGHMLSMRALLAEATAQVLRTNTPLLFSLLTDFCKHAPATIPERPNLSRLKNVASRVGAIELEEGDAVMIHSILTNSRGAGDSSWGLLPFLFVACMNANVWNSTTFNVLTGGFTSNVHCLSRCMNAVMIANEWVRSERKDPGSRSVREDGSPLQPVETRAEVDTDVKASMKTFLQCAVATVLEAWDDSHRSPLVAKLIFLDQLCELTAYLPRSTLESYVPHTIMRSIYQMYYESSVPSLVHVHPSSRQYTGSALGNGGPMKSEQAGELTEPYHPPQQTSRGSIFSGPIKFTGQHKRPEVEPSGELGNDGKPRRKANRFSGPLDYSRKVSFAEGRVNPQEPKSPSSKSPLGRFRSGPLSYV</sequence>
<dbReference type="KEGG" id="ppp:112275387"/>
<evidence type="ECO:0000256" key="1">
    <source>
        <dbReference type="ARBA" id="ARBA00037947"/>
    </source>
</evidence>
<dbReference type="RefSeq" id="XP_024361543.1">
    <property type="nucleotide sequence ID" value="XM_024505775.2"/>
</dbReference>